<dbReference type="InterPro" id="IPR001614">
    <property type="entry name" value="Myelin_PLP"/>
</dbReference>
<dbReference type="PANTHER" id="PTHR11683">
    <property type="entry name" value="MYELIN PROTEOLIPID"/>
    <property type="match status" value="1"/>
</dbReference>
<protein>
    <submittedName>
        <fullName evidence="2">Uncharacterized protein</fullName>
    </submittedName>
</protein>
<dbReference type="EMBL" id="JBJQND010000004">
    <property type="protein sequence ID" value="KAL3879972.1"/>
    <property type="molecule type" value="Genomic_DNA"/>
</dbReference>
<sequence length="199" mass="22575">MLPSEPQKYFRGGLWFMEYTIIGVLCGMFVFGTFLLLVGHMSSDPTSRHTFNTTRKNSCARGLNILLLILTYILGIIWIIISAVIAIPLLMLLLLLYLHDYTKLDCLNLANYGFSFREMCAYEFAAFTDKGREVLICYIIAYASVVLIVASLIHFLINISANITHLQDTRFVTLHAYEEDNEEVRNSGSKHSNLADTTM</sequence>
<comment type="caution">
    <text evidence="2">The sequence shown here is derived from an EMBL/GenBank/DDBJ whole genome shotgun (WGS) entry which is preliminary data.</text>
</comment>
<dbReference type="Proteomes" id="UP001634394">
    <property type="component" value="Unassembled WGS sequence"/>
</dbReference>
<organism evidence="2 3">
    <name type="scientific">Sinanodonta woodiana</name>
    <name type="common">Chinese pond mussel</name>
    <name type="synonym">Anodonta woodiana</name>
    <dbReference type="NCBI Taxonomy" id="1069815"/>
    <lineage>
        <taxon>Eukaryota</taxon>
        <taxon>Metazoa</taxon>
        <taxon>Spiralia</taxon>
        <taxon>Lophotrochozoa</taxon>
        <taxon>Mollusca</taxon>
        <taxon>Bivalvia</taxon>
        <taxon>Autobranchia</taxon>
        <taxon>Heteroconchia</taxon>
        <taxon>Palaeoheterodonta</taxon>
        <taxon>Unionida</taxon>
        <taxon>Unionoidea</taxon>
        <taxon>Unionidae</taxon>
        <taxon>Unioninae</taxon>
        <taxon>Sinanodonta</taxon>
    </lineage>
</organism>
<keyword evidence="1" id="KW-1133">Transmembrane helix</keyword>
<dbReference type="PANTHER" id="PTHR11683:SF12">
    <property type="entry name" value="M6, ISOFORM F"/>
    <property type="match status" value="1"/>
</dbReference>
<gene>
    <name evidence="2" type="ORF">ACJMK2_032246</name>
</gene>
<feature type="transmembrane region" description="Helical" evidence="1">
    <location>
        <begin position="20"/>
        <end position="38"/>
    </location>
</feature>
<evidence type="ECO:0000313" key="2">
    <source>
        <dbReference type="EMBL" id="KAL3879972.1"/>
    </source>
</evidence>
<name>A0ABD3X1Q9_SINWO</name>
<proteinExistence type="predicted"/>
<keyword evidence="1" id="KW-0812">Transmembrane</keyword>
<dbReference type="AlphaFoldDB" id="A0ABD3X1Q9"/>
<feature type="transmembrane region" description="Helical" evidence="1">
    <location>
        <begin position="135"/>
        <end position="157"/>
    </location>
</feature>
<evidence type="ECO:0000313" key="3">
    <source>
        <dbReference type="Proteomes" id="UP001634394"/>
    </source>
</evidence>
<keyword evidence="1" id="KW-0472">Membrane</keyword>
<feature type="transmembrane region" description="Helical" evidence="1">
    <location>
        <begin position="65"/>
        <end position="98"/>
    </location>
</feature>
<keyword evidence="3" id="KW-1185">Reference proteome</keyword>
<evidence type="ECO:0000256" key="1">
    <source>
        <dbReference type="SAM" id="Phobius"/>
    </source>
</evidence>
<reference evidence="2 3" key="1">
    <citation type="submission" date="2024-11" db="EMBL/GenBank/DDBJ databases">
        <title>Chromosome-level genome assembly of the freshwater bivalve Anodonta woodiana.</title>
        <authorList>
            <person name="Chen X."/>
        </authorList>
    </citation>
    <scope>NUCLEOTIDE SEQUENCE [LARGE SCALE GENOMIC DNA]</scope>
    <source>
        <strain evidence="2">MN2024</strain>
        <tissue evidence="2">Gills</tissue>
    </source>
</reference>
<dbReference type="Pfam" id="PF01275">
    <property type="entry name" value="Myelin_PLP"/>
    <property type="match status" value="1"/>
</dbReference>
<accession>A0ABD3X1Q9</accession>